<dbReference type="SUPFAM" id="SSF52540">
    <property type="entry name" value="P-loop containing nucleoside triphosphate hydrolases"/>
    <property type="match status" value="1"/>
</dbReference>
<gene>
    <name evidence="5" type="ORF">EUGRSUZ_J00073</name>
</gene>
<dbReference type="eggNOG" id="KOG1584">
    <property type="taxonomic scope" value="Eukaryota"/>
</dbReference>
<dbReference type="Gramene" id="KCW50288">
    <property type="protein sequence ID" value="KCW50288"/>
    <property type="gene ID" value="EUGRSUZ_J00073"/>
</dbReference>
<evidence type="ECO:0000259" key="4">
    <source>
        <dbReference type="Pfam" id="PF00685"/>
    </source>
</evidence>
<keyword evidence="2 3" id="KW-0808">Transferase</keyword>
<dbReference type="InParanoid" id="A0A059A8Y3"/>
<dbReference type="KEGG" id="egr:104423318"/>
<organism evidence="5">
    <name type="scientific">Eucalyptus grandis</name>
    <name type="common">Flooded gum</name>
    <dbReference type="NCBI Taxonomy" id="71139"/>
    <lineage>
        <taxon>Eukaryota</taxon>
        <taxon>Viridiplantae</taxon>
        <taxon>Streptophyta</taxon>
        <taxon>Embryophyta</taxon>
        <taxon>Tracheophyta</taxon>
        <taxon>Spermatophyta</taxon>
        <taxon>Magnoliopsida</taxon>
        <taxon>eudicotyledons</taxon>
        <taxon>Gunneridae</taxon>
        <taxon>Pentapetalae</taxon>
        <taxon>rosids</taxon>
        <taxon>malvids</taxon>
        <taxon>Myrtales</taxon>
        <taxon>Myrtaceae</taxon>
        <taxon>Myrtoideae</taxon>
        <taxon>Eucalypteae</taxon>
        <taxon>Eucalyptus</taxon>
    </lineage>
</organism>
<dbReference type="OMA" id="ISHFEVN"/>
<evidence type="ECO:0000256" key="2">
    <source>
        <dbReference type="ARBA" id="ARBA00022679"/>
    </source>
</evidence>
<sequence>MAPQQLPSQSAILGSEKHEQEDIDELIASLPQSKGVVSRFQSLYQNFWCPDNVLPNVIAFQRHHQAKYNDIVLASEPKTGTTWLKALVFSIVNRSRFDISNTPLLTSNPHDLVLFLELQLYRSNPRPNLDSLAEPRLFATHVPYPSLPECIKRSGCRIIYICRNPLDTVVSAWHFFLELARSEDHPAWSLEEHFEAYCKGEMPFGPFWEHMVGFWKESLERPHNVLFLKYEDLKEDIGGQLKKVAKFVGLPFTEQEEEEGVIEEIAKMCSLKTLKDLEVNKSGKVPMTIKFEKRSFFRKGEVGDWVNHLTPSMADRLNSIVQEKISPFGLQFKTR</sequence>
<dbReference type="EMBL" id="KK198762">
    <property type="protein sequence ID" value="KCW50288.1"/>
    <property type="molecule type" value="Genomic_DNA"/>
</dbReference>
<comment type="similarity">
    <text evidence="1 3">Belongs to the sulfotransferase 1 family.</text>
</comment>
<evidence type="ECO:0000256" key="1">
    <source>
        <dbReference type="ARBA" id="ARBA00005771"/>
    </source>
</evidence>
<proteinExistence type="inferred from homology"/>
<dbReference type="Gene3D" id="3.40.50.300">
    <property type="entry name" value="P-loop containing nucleotide triphosphate hydrolases"/>
    <property type="match status" value="1"/>
</dbReference>
<dbReference type="GO" id="GO:0008146">
    <property type="term" value="F:sulfotransferase activity"/>
    <property type="evidence" value="ECO:0000318"/>
    <property type="project" value="GO_Central"/>
</dbReference>
<dbReference type="GO" id="GO:0005737">
    <property type="term" value="C:cytoplasm"/>
    <property type="evidence" value="ECO:0000318"/>
    <property type="project" value="GO_Central"/>
</dbReference>
<dbReference type="InterPro" id="IPR000863">
    <property type="entry name" value="Sulfotransferase_dom"/>
</dbReference>
<evidence type="ECO:0000313" key="5">
    <source>
        <dbReference type="EMBL" id="KCW50288.1"/>
    </source>
</evidence>
<dbReference type="InterPro" id="IPR027417">
    <property type="entry name" value="P-loop_NTPase"/>
</dbReference>
<feature type="domain" description="Sulfotransferase" evidence="4">
    <location>
        <begin position="69"/>
        <end position="327"/>
    </location>
</feature>
<dbReference type="AlphaFoldDB" id="A0A059A8Y3"/>
<accession>A0A059A8Y3</accession>
<dbReference type="EC" id="2.8.2.-" evidence="3"/>
<dbReference type="GO" id="GO:0051923">
    <property type="term" value="P:sulfation"/>
    <property type="evidence" value="ECO:0000318"/>
    <property type="project" value="GO_Central"/>
</dbReference>
<dbReference type="PANTHER" id="PTHR11783">
    <property type="entry name" value="SULFOTRANSFERASE SULT"/>
    <property type="match status" value="1"/>
</dbReference>
<evidence type="ECO:0000256" key="3">
    <source>
        <dbReference type="RuleBase" id="RU361155"/>
    </source>
</evidence>
<protein>
    <recommendedName>
        <fullName evidence="3">Sulfotransferase</fullName>
        <ecNumber evidence="3">2.8.2.-</ecNumber>
    </recommendedName>
</protein>
<dbReference type="OrthoDB" id="205623at2759"/>
<dbReference type="Pfam" id="PF00685">
    <property type="entry name" value="Sulfotransfer_1"/>
    <property type="match status" value="1"/>
</dbReference>
<reference evidence="5" key="1">
    <citation type="submission" date="2013-07" db="EMBL/GenBank/DDBJ databases">
        <title>The genome of Eucalyptus grandis.</title>
        <authorList>
            <person name="Schmutz J."/>
            <person name="Hayes R."/>
            <person name="Myburg A."/>
            <person name="Tuskan G."/>
            <person name="Grattapaglia D."/>
            <person name="Rokhsar D.S."/>
        </authorList>
    </citation>
    <scope>NUCLEOTIDE SEQUENCE</scope>
    <source>
        <tissue evidence="5">Leaf extractions</tissue>
    </source>
</reference>
<name>A0A059A8Y3_EUCGR</name>